<dbReference type="EMBL" id="CZDF01000156">
    <property type="protein sequence ID" value="CUR33101.1"/>
    <property type="molecule type" value="Genomic_DNA"/>
</dbReference>
<reference evidence="2" key="1">
    <citation type="submission" date="2015-10" db="EMBL/GenBank/DDBJ databases">
        <authorList>
            <person name="Regsiter A."/>
            <person name="william w."/>
        </authorList>
    </citation>
    <scope>NUCLEOTIDE SEQUENCE [LARGE SCALE GENOMIC DNA]</scope>
</reference>
<dbReference type="OrthoDB" id="515968at2"/>
<keyword evidence="2" id="KW-1185">Reference proteome</keyword>
<gene>
    <name evidence="1" type="ORF">PL9214500348</name>
</gene>
<evidence type="ECO:0000313" key="1">
    <source>
        <dbReference type="EMBL" id="CUR33101.1"/>
    </source>
</evidence>
<sequence length="89" mass="10010">MESANLISVCRHCQRYTPEGHRGGHCQLLQVSVKGGWKSCQLAIPAFAPSWETLETLIQLQPETPRLRDVIPLESHRVHEPEEAKSLLA</sequence>
<evidence type="ECO:0000313" key="2">
    <source>
        <dbReference type="Proteomes" id="UP000184315"/>
    </source>
</evidence>
<dbReference type="STRING" id="671072.PL9214500348"/>
<dbReference type="Proteomes" id="UP000184315">
    <property type="component" value="Unassembled WGS sequence"/>
</dbReference>
<dbReference type="AlphaFoldDB" id="A0A1J1LKJ2"/>
<protein>
    <submittedName>
        <fullName evidence="1">Uncharacterized protein</fullName>
    </submittedName>
</protein>
<dbReference type="RefSeq" id="WP_072719755.1">
    <property type="nucleotide sequence ID" value="NZ_LN889802.1"/>
</dbReference>
<proteinExistence type="predicted"/>
<name>A0A1J1LKJ2_9CYAN</name>
<organism evidence="1 2">
    <name type="scientific">Planktothrix tepida PCC 9214</name>
    <dbReference type="NCBI Taxonomy" id="671072"/>
    <lineage>
        <taxon>Bacteria</taxon>
        <taxon>Bacillati</taxon>
        <taxon>Cyanobacteriota</taxon>
        <taxon>Cyanophyceae</taxon>
        <taxon>Oscillatoriophycideae</taxon>
        <taxon>Oscillatoriales</taxon>
        <taxon>Microcoleaceae</taxon>
        <taxon>Planktothrix</taxon>
    </lineage>
</organism>
<accession>A0A1J1LKJ2</accession>